<dbReference type="AlphaFoldDB" id="A0A3A9AGN2"/>
<evidence type="ECO:0000259" key="1">
    <source>
        <dbReference type="Pfam" id="PF13679"/>
    </source>
</evidence>
<dbReference type="Pfam" id="PF13679">
    <property type="entry name" value="Methyltransf_32"/>
    <property type="match status" value="1"/>
</dbReference>
<name>A0A3A9AGN2_9FIRM</name>
<dbReference type="OrthoDB" id="5502211at2"/>
<feature type="domain" description="Methyltransferase" evidence="1">
    <location>
        <begin position="158"/>
        <end position="295"/>
    </location>
</feature>
<protein>
    <submittedName>
        <fullName evidence="2">SAM-dependent methyltransferase</fullName>
    </submittedName>
</protein>
<dbReference type="SUPFAM" id="SSF53335">
    <property type="entry name" value="S-adenosyl-L-methionine-dependent methyltransferases"/>
    <property type="match status" value="1"/>
</dbReference>
<keyword evidence="3" id="KW-1185">Reference proteome</keyword>
<sequence length="402" mass="46844">MGVRVEELREQLSVFLSDRLYQMIISNPRKKEGVFKIKIRPVMIKGVLCFQETISKETQVFHENHEKDELILKILSYMASDFRQLEAESMDGRLNVLVSKKGRVMVKRKDSRAALLKRPDMSHNRTKKYILEEGKAVPFLIDLGIQTKEGRIVHARYDKYRQINRYLEFVEDILPVFPEKEKVHIIDFGCGKSYLTFALYYYLHELRGLDVHITGLDLKADVIEKCSALAVKYGYVNLHFFQGDISSFERVDKVDMVVTLHACDTATDYAIKKAVDWQARVIFTVPCCQHEVNRQIENELLRPVLKYGLLKERMATLLTDAIRANLLEEAGYDTQVLEFIDMEHTPKNILIRAVKRQETHRLDIEGGACSRQGQKNTKRDRKVEEMTKEFHIKTTLQKLMEE</sequence>
<dbReference type="Proteomes" id="UP000280696">
    <property type="component" value="Unassembled WGS sequence"/>
</dbReference>
<reference evidence="2 3" key="1">
    <citation type="submission" date="2018-09" db="EMBL/GenBank/DDBJ databases">
        <title>Murine metabolic-syndrome-specific gut microbial biobank.</title>
        <authorList>
            <person name="Liu C."/>
        </authorList>
    </citation>
    <scope>NUCLEOTIDE SEQUENCE [LARGE SCALE GENOMIC DNA]</scope>
    <source>
        <strain evidence="2 3">0.1xD8-82</strain>
    </source>
</reference>
<comment type="caution">
    <text evidence="2">The sequence shown here is derived from an EMBL/GenBank/DDBJ whole genome shotgun (WGS) entry which is preliminary data.</text>
</comment>
<dbReference type="GO" id="GO:0032259">
    <property type="term" value="P:methylation"/>
    <property type="evidence" value="ECO:0007669"/>
    <property type="project" value="UniProtKB-KW"/>
</dbReference>
<gene>
    <name evidence="2" type="ORF">D7V94_13885</name>
</gene>
<dbReference type="Gene3D" id="3.40.50.150">
    <property type="entry name" value="Vaccinia Virus protein VP39"/>
    <property type="match status" value="1"/>
</dbReference>
<accession>A0A3A9AGN2</accession>
<dbReference type="CDD" id="cd02440">
    <property type="entry name" value="AdoMet_MTases"/>
    <property type="match status" value="1"/>
</dbReference>
<dbReference type="InterPro" id="IPR025714">
    <property type="entry name" value="Methyltranfer_dom"/>
</dbReference>
<dbReference type="InterPro" id="IPR029063">
    <property type="entry name" value="SAM-dependent_MTases_sf"/>
</dbReference>
<proteinExistence type="predicted"/>
<keyword evidence="2" id="KW-0808">Transferase</keyword>
<keyword evidence="2" id="KW-0489">Methyltransferase</keyword>
<evidence type="ECO:0000313" key="3">
    <source>
        <dbReference type="Proteomes" id="UP000280696"/>
    </source>
</evidence>
<dbReference type="GO" id="GO:0005737">
    <property type="term" value="C:cytoplasm"/>
    <property type="evidence" value="ECO:0007669"/>
    <property type="project" value="TreeGrafter"/>
</dbReference>
<dbReference type="GO" id="GO:0008168">
    <property type="term" value="F:methyltransferase activity"/>
    <property type="evidence" value="ECO:0007669"/>
    <property type="project" value="UniProtKB-KW"/>
</dbReference>
<dbReference type="PANTHER" id="PTHR13369:SF3">
    <property type="entry name" value="METHYLTRANSFERASE DOMAIN-CONTAINING PROTEIN"/>
    <property type="match status" value="1"/>
</dbReference>
<evidence type="ECO:0000313" key="2">
    <source>
        <dbReference type="EMBL" id="RKI90509.1"/>
    </source>
</evidence>
<dbReference type="RefSeq" id="WP_120470764.1">
    <property type="nucleotide sequence ID" value="NZ_RAYQ01000014.1"/>
</dbReference>
<dbReference type="EMBL" id="RAYQ01000014">
    <property type="protein sequence ID" value="RKI90509.1"/>
    <property type="molecule type" value="Genomic_DNA"/>
</dbReference>
<dbReference type="PANTHER" id="PTHR13369">
    <property type="match status" value="1"/>
</dbReference>
<organism evidence="2 3">
    <name type="scientific">Parablautia intestinalis</name>
    <dbReference type="NCBI Taxonomy" id="2320100"/>
    <lineage>
        <taxon>Bacteria</taxon>
        <taxon>Bacillati</taxon>
        <taxon>Bacillota</taxon>
        <taxon>Clostridia</taxon>
        <taxon>Lachnospirales</taxon>
        <taxon>Lachnospiraceae</taxon>
        <taxon>Parablautia</taxon>
    </lineage>
</organism>